<organism evidence="1">
    <name type="scientific">Myoviridae sp. ct9Fw19</name>
    <dbReference type="NCBI Taxonomy" id="2826624"/>
    <lineage>
        <taxon>Viruses</taxon>
        <taxon>Duplodnaviria</taxon>
        <taxon>Heunggongvirae</taxon>
        <taxon>Uroviricota</taxon>
        <taxon>Caudoviricetes</taxon>
    </lineage>
</organism>
<evidence type="ECO:0000313" key="1">
    <source>
        <dbReference type="EMBL" id="DAD79701.1"/>
    </source>
</evidence>
<name>A0A8S5MBL0_9CAUD</name>
<accession>A0A8S5MBL0</accession>
<proteinExistence type="predicted"/>
<sequence>MYLVQELLCVELGHLFKLRAAGHAQRDMTFSFHKAVSPSSMTTSGM</sequence>
<reference evidence="1" key="1">
    <citation type="journal article" date="2021" name="Proc. Natl. Acad. Sci. U.S.A.">
        <title>A Catalog of Tens of Thousands of Viruses from Human Metagenomes Reveals Hidden Associations with Chronic Diseases.</title>
        <authorList>
            <person name="Tisza M.J."/>
            <person name="Buck C.B."/>
        </authorList>
    </citation>
    <scope>NUCLEOTIDE SEQUENCE</scope>
    <source>
        <strain evidence="1">Ct9Fw19</strain>
    </source>
</reference>
<protein>
    <submittedName>
        <fullName evidence="1">Uncharacterized protein</fullName>
    </submittedName>
</protein>
<dbReference type="EMBL" id="BK014870">
    <property type="protein sequence ID" value="DAD79701.1"/>
    <property type="molecule type" value="Genomic_DNA"/>
</dbReference>